<dbReference type="AlphaFoldDB" id="A0A0B6XFJ3"/>
<evidence type="ECO:0000313" key="2">
    <source>
        <dbReference type="Proteomes" id="UP000032930"/>
    </source>
</evidence>
<protein>
    <submittedName>
        <fullName evidence="1">Putative Phage protein</fullName>
    </submittedName>
</protein>
<dbReference type="Proteomes" id="UP000032930">
    <property type="component" value="Chromosome"/>
</dbReference>
<dbReference type="EMBL" id="FO818637">
    <property type="protein sequence ID" value="CDM91144.1"/>
    <property type="molecule type" value="Genomic_DNA"/>
</dbReference>
<dbReference type="KEGG" id="xbv:XBW1_3788"/>
<proteinExistence type="predicted"/>
<reference evidence="1 2" key="1">
    <citation type="submission" date="2014-02" db="EMBL/GenBank/DDBJ databases">
        <authorList>
            <person name="Genoscope - CEA"/>
        </authorList>
    </citation>
    <scope>NUCLEOTIDE SEQUENCE [LARGE SCALE GENOMIC DNA]</scope>
    <source>
        <strain evidence="1 2">CS03</strain>
    </source>
</reference>
<sequence>MKSLTLTIQKIIDIAKFAGLHIENQEIDTNAEFIIRKDVDVLQDDGSVYTGLVVFDAEYPEEGAMPIE</sequence>
<organism evidence="1 2">
    <name type="scientific">Xenorhabdus bovienii</name>
    <name type="common">Xenorhabdus nematophila subsp. bovienii</name>
    <dbReference type="NCBI Taxonomy" id="40576"/>
    <lineage>
        <taxon>Bacteria</taxon>
        <taxon>Pseudomonadati</taxon>
        <taxon>Pseudomonadota</taxon>
        <taxon>Gammaproteobacteria</taxon>
        <taxon>Enterobacterales</taxon>
        <taxon>Morganellaceae</taxon>
        <taxon>Xenorhabdus</taxon>
    </lineage>
</organism>
<evidence type="ECO:0000313" key="1">
    <source>
        <dbReference type="EMBL" id="CDM91144.1"/>
    </source>
</evidence>
<gene>
    <name evidence="1" type="ORF">XBW1_3788</name>
</gene>
<dbReference type="RefSeq" id="WP_046337408.1">
    <property type="nucleotide sequence ID" value="NZ_CAWMEF010000001.1"/>
</dbReference>
<accession>A0A0B6XFJ3</accession>
<name>A0A0B6XFJ3_XENBV</name>